<reference evidence="4 5" key="1">
    <citation type="submission" date="2021-03" db="EMBL/GenBank/DDBJ databases">
        <authorList>
            <person name="King G.J."/>
            <person name="Bancroft I."/>
            <person name="Baten A."/>
            <person name="Bloomfield J."/>
            <person name="Borpatragohain P."/>
            <person name="He Z."/>
            <person name="Irish N."/>
            <person name="Irwin J."/>
            <person name="Liu K."/>
            <person name="Mauleon R.P."/>
            <person name="Moore J."/>
            <person name="Morris R."/>
            <person name="Ostergaard L."/>
            <person name="Wang B."/>
            <person name="Wells R."/>
        </authorList>
    </citation>
    <scope>NUCLEOTIDE SEQUENCE [LARGE SCALE GENOMIC DNA]</scope>
    <source>
        <strain evidence="4">R-o-18</strain>
        <tissue evidence="4">Leaf</tissue>
    </source>
</reference>
<dbReference type="InterPro" id="IPR006652">
    <property type="entry name" value="Kelch_1"/>
</dbReference>
<sequence>MRKVEASPSSPMLPTDGVAVSRCDKGAYCPRTIAQLKPMSNLKKKRRSKEEETSCPLWSLPYDVTLLCVARVRRCDHPALSLLSKSFRSLVASPELHKIRSKMGITDTEVYVCLRTPPDPNPGWYILRRSSNLIPVASFPSQHLESSAVALGSAIYVIGGMLKGIPTSDVLRLDCRTHTWRRVPSMGVARACAAAAVVDGKIYVVGGFDDSLSWGEVFDPKTQAWESLPWPRARHGYLHDCVVRDGKIYAVTGLERTQYYSPREGIWGEGSRGVLMGGSRRDWCMIGNLMGEYFGVSKRSWIGANQRVVKGLEALTANLSRSTLVHFGLDIVNWYHQFKHHFSQDQDLAALLPGARLCTSAGNLLLFWDEMMMMMILLLVLVAVRFCILFPSLFDLSLP</sequence>
<dbReference type="SMART" id="SM00612">
    <property type="entry name" value="Kelch"/>
    <property type="match status" value="2"/>
</dbReference>
<dbReference type="InterPro" id="IPR015915">
    <property type="entry name" value="Kelch-typ_b-propeller"/>
</dbReference>
<dbReference type="InterPro" id="IPR001810">
    <property type="entry name" value="F-box_dom"/>
</dbReference>
<keyword evidence="5" id="KW-1185">Reference proteome</keyword>
<gene>
    <name evidence="4" type="primary">A03g509310.1_BraROA</name>
    <name evidence="4" type="ORF">IGI04_013806</name>
</gene>
<proteinExistence type="predicted"/>
<dbReference type="InterPro" id="IPR057499">
    <property type="entry name" value="Kelch_FKB95"/>
</dbReference>
<keyword evidence="1" id="KW-1133">Transmembrane helix</keyword>
<organism evidence="4 5">
    <name type="scientific">Brassica rapa subsp. trilocularis</name>
    <dbReference type="NCBI Taxonomy" id="1813537"/>
    <lineage>
        <taxon>Eukaryota</taxon>
        <taxon>Viridiplantae</taxon>
        <taxon>Streptophyta</taxon>
        <taxon>Embryophyta</taxon>
        <taxon>Tracheophyta</taxon>
        <taxon>Spermatophyta</taxon>
        <taxon>Magnoliopsida</taxon>
        <taxon>eudicotyledons</taxon>
        <taxon>Gunneridae</taxon>
        <taxon>Pentapetalae</taxon>
        <taxon>rosids</taxon>
        <taxon>malvids</taxon>
        <taxon>Brassicales</taxon>
        <taxon>Brassicaceae</taxon>
        <taxon>Brassiceae</taxon>
        <taxon>Brassica</taxon>
    </lineage>
</organism>
<protein>
    <recommendedName>
        <fullName evidence="6">F-box domain-containing protein</fullName>
    </recommendedName>
</protein>
<evidence type="ECO:0008006" key="6">
    <source>
        <dbReference type="Google" id="ProtNLM"/>
    </source>
</evidence>
<dbReference type="EMBL" id="JADBGQ010000003">
    <property type="protein sequence ID" value="KAG5407687.1"/>
    <property type="molecule type" value="Genomic_DNA"/>
</dbReference>
<evidence type="ECO:0000313" key="5">
    <source>
        <dbReference type="Proteomes" id="UP000823674"/>
    </source>
</evidence>
<dbReference type="Pfam" id="PF25210">
    <property type="entry name" value="Kelch_FKB95"/>
    <property type="match status" value="1"/>
</dbReference>
<dbReference type="Gene3D" id="2.120.10.80">
    <property type="entry name" value="Kelch-type beta propeller"/>
    <property type="match status" value="1"/>
</dbReference>
<dbReference type="Pfam" id="PF00646">
    <property type="entry name" value="F-box"/>
    <property type="match status" value="1"/>
</dbReference>
<evidence type="ECO:0000256" key="1">
    <source>
        <dbReference type="SAM" id="Phobius"/>
    </source>
</evidence>
<comment type="caution">
    <text evidence="4">The sequence shown here is derived from an EMBL/GenBank/DDBJ whole genome shotgun (WGS) entry which is preliminary data.</text>
</comment>
<keyword evidence="1" id="KW-0812">Transmembrane</keyword>
<evidence type="ECO:0000259" key="3">
    <source>
        <dbReference type="Pfam" id="PF25210"/>
    </source>
</evidence>
<accession>A0ABQ7N9W5</accession>
<feature type="transmembrane region" description="Helical" evidence="1">
    <location>
        <begin position="375"/>
        <end position="394"/>
    </location>
</feature>
<evidence type="ECO:0000259" key="2">
    <source>
        <dbReference type="Pfam" id="PF00646"/>
    </source>
</evidence>
<evidence type="ECO:0000313" key="4">
    <source>
        <dbReference type="EMBL" id="KAG5407687.1"/>
    </source>
</evidence>
<dbReference type="CDD" id="cd22152">
    <property type="entry name" value="F-box_AtAFR-like"/>
    <property type="match status" value="1"/>
</dbReference>
<name>A0ABQ7N9W5_BRACM</name>
<feature type="domain" description="F-box" evidence="2">
    <location>
        <begin position="59"/>
        <end position="98"/>
    </location>
</feature>
<feature type="domain" description="FKB95-like N-terminal Kelch" evidence="3">
    <location>
        <begin position="130"/>
        <end position="336"/>
    </location>
</feature>
<dbReference type="InterPro" id="IPR050354">
    <property type="entry name" value="F-box/kelch-repeat_ARATH"/>
</dbReference>
<dbReference type="PANTHER" id="PTHR24414:SF178">
    <property type="entry name" value="F-BOX DOMAIN-CONTAINING PROTEIN"/>
    <property type="match status" value="1"/>
</dbReference>
<dbReference type="Proteomes" id="UP000823674">
    <property type="component" value="Chromosome A03"/>
</dbReference>
<dbReference type="SUPFAM" id="SSF117281">
    <property type="entry name" value="Kelch motif"/>
    <property type="match status" value="1"/>
</dbReference>
<keyword evidence="1" id="KW-0472">Membrane</keyword>
<dbReference type="PANTHER" id="PTHR24414">
    <property type="entry name" value="F-BOX/KELCH-REPEAT PROTEIN SKIP4"/>
    <property type="match status" value="1"/>
</dbReference>